<dbReference type="SUPFAM" id="SSF52172">
    <property type="entry name" value="CheY-like"/>
    <property type="match status" value="1"/>
</dbReference>
<evidence type="ECO:0000259" key="2">
    <source>
        <dbReference type="PROSITE" id="PS50921"/>
    </source>
</evidence>
<protein>
    <submittedName>
        <fullName evidence="3">Response regulator</fullName>
    </submittedName>
</protein>
<dbReference type="InterPro" id="IPR005561">
    <property type="entry name" value="ANTAR"/>
</dbReference>
<dbReference type="Proteomes" id="UP000256862">
    <property type="component" value="Chromosome CO2235"/>
</dbReference>
<sequence length="246" mass="26886">MNPGGRATTLHHGSAAWTAPHPARILHGALQQNEAMTRRHPPPSPSTPAPPAGRTLRILLVRDPLDANPLNVETIRNGLVSAGFSEIQIVDADLHLPDVITATQPDMLIIASESAARDTIEHVCVSTQHAPRPIVLFTDNDDSQRIKAALTAGITAYIVDGLRAERVKTVLDVAYARFELDQQLRAELDATRLKLAERKVVERAKGLLMQARGISEDEAYKRLRSMAMERGLKLVDAAQRVIDVMG</sequence>
<dbReference type="AlphaFoldDB" id="A0A375G052"/>
<evidence type="ECO:0000313" key="3">
    <source>
        <dbReference type="EMBL" id="SPC14043.1"/>
    </source>
</evidence>
<comment type="caution">
    <text evidence="3">The sequence shown here is derived from an EMBL/GenBank/DDBJ whole genome shotgun (WGS) entry which is preliminary data.</text>
</comment>
<dbReference type="SMART" id="SM01012">
    <property type="entry name" value="ANTAR"/>
    <property type="match status" value="1"/>
</dbReference>
<proteinExistence type="predicted"/>
<name>A0A375G052_9BURK</name>
<gene>
    <name evidence="3" type="ORF">CO2235_20033</name>
</gene>
<dbReference type="InterPro" id="IPR011006">
    <property type="entry name" value="CheY-like_superfamily"/>
</dbReference>
<reference evidence="3" key="1">
    <citation type="submission" date="2018-01" db="EMBL/GenBank/DDBJ databases">
        <authorList>
            <person name="Clerissi C."/>
        </authorList>
    </citation>
    <scope>NUCLEOTIDE SEQUENCE</scope>
    <source>
        <strain evidence="3">Cupriavidus oxalaticus LMG 2235</strain>
    </source>
</reference>
<dbReference type="Pfam" id="PF03861">
    <property type="entry name" value="ANTAR"/>
    <property type="match status" value="1"/>
</dbReference>
<dbReference type="InterPro" id="IPR036388">
    <property type="entry name" value="WH-like_DNA-bd_sf"/>
</dbReference>
<feature type="compositionally biased region" description="Pro residues" evidence="1">
    <location>
        <begin position="42"/>
        <end position="51"/>
    </location>
</feature>
<feature type="region of interest" description="Disordered" evidence="1">
    <location>
        <begin position="33"/>
        <end position="53"/>
    </location>
</feature>
<evidence type="ECO:0000256" key="1">
    <source>
        <dbReference type="SAM" id="MobiDB-lite"/>
    </source>
</evidence>
<organism evidence="3">
    <name type="scientific">Cupriavidus oxalaticus</name>
    <dbReference type="NCBI Taxonomy" id="96344"/>
    <lineage>
        <taxon>Bacteria</taxon>
        <taxon>Pseudomonadati</taxon>
        <taxon>Pseudomonadota</taxon>
        <taxon>Betaproteobacteria</taxon>
        <taxon>Burkholderiales</taxon>
        <taxon>Burkholderiaceae</taxon>
        <taxon>Cupriavidus</taxon>
    </lineage>
</organism>
<dbReference type="Gene3D" id="1.10.10.10">
    <property type="entry name" value="Winged helix-like DNA-binding domain superfamily/Winged helix DNA-binding domain"/>
    <property type="match status" value="1"/>
</dbReference>
<feature type="domain" description="ANTAR" evidence="2">
    <location>
        <begin position="181"/>
        <end position="242"/>
    </location>
</feature>
<accession>A0A375G052</accession>
<dbReference type="EMBL" id="OGUS01000120">
    <property type="protein sequence ID" value="SPC14043.1"/>
    <property type="molecule type" value="Genomic_DNA"/>
</dbReference>
<dbReference type="PROSITE" id="PS50921">
    <property type="entry name" value="ANTAR"/>
    <property type="match status" value="1"/>
</dbReference>
<dbReference type="Gene3D" id="3.40.50.2300">
    <property type="match status" value="1"/>
</dbReference>
<dbReference type="GO" id="GO:0003723">
    <property type="term" value="F:RNA binding"/>
    <property type="evidence" value="ECO:0007669"/>
    <property type="project" value="InterPro"/>
</dbReference>